<dbReference type="GO" id="GO:0005506">
    <property type="term" value="F:iron ion binding"/>
    <property type="evidence" value="ECO:0007669"/>
    <property type="project" value="InterPro"/>
</dbReference>
<name>A0A3G9GDC7_9NEIS</name>
<feature type="signal peptide" evidence="8">
    <location>
        <begin position="1"/>
        <end position="19"/>
    </location>
</feature>
<dbReference type="GO" id="GO:0022900">
    <property type="term" value="P:electron transport chain"/>
    <property type="evidence" value="ECO:0007669"/>
    <property type="project" value="InterPro"/>
</dbReference>
<dbReference type="RefSeq" id="WP_089085394.1">
    <property type="nucleotide sequence ID" value="NZ_AP018823.1"/>
</dbReference>
<keyword evidence="2 7" id="KW-0349">Heme</keyword>
<reference evidence="9 10" key="2">
    <citation type="journal article" date="2017" name="Genome Announc.">
        <title>Draft genome sequence of Aquitalea magnusonii strain H3, a plant growth-promoting bacterium of duckweed Lemna minor.</title>
        <authorList>
            <person name="Ishizawa H."/>
            <person name="Kuroda M."/>
            <person name="Ike M."/>
        </authorList>
    </citation>
    <scope>NUCLEOTIDE SEQUENCE [LARGE SCALE GENOMIC DNA]</scope>
    <source>
        <strain evidence="9 10">H3</strain>
    </source>
</reference>
<evidence type="ECO:0000313" key="9">
    <source>
        <dbReference type="EMBL" id="BBF84803.1"/>
    </source>
</evidence>
<feature type="binding site" description="axial binding residue" evidence="6">
    <location>
        <position position="140"/>
    </location>
    <ligand>
        <name>heme c</name>
        <dbReference type="ChEBI" id="CHEBI:61717"/>
    </ligand>
    <ligandPart>
        <name>Fe</name>
        <dbReference type="ChEBI" id="CHEBI:18248"/>
    </ligandPart>
</feature>
<dbReference type="Pfam" id="PF01322">
    <property type="entry name" value="Cytochrom_C_2"/>
    <property type="match status" value="1"/>
</dbReference>
<feature type="binding site" description="covalent" evidence="7">
    <location>
        <position position="139"/>
    </location>
    <ligand>
        <name>heme c</name>
        <dbReference type="ChEBI" id="CHEBI:61717"/>
    </ligand>
</feature>
<reference evidence="10" key="1">
    <citation type="journal article" date="2017" name="Biotechnol. Biofuels">
        <title>Evaluation of environmental bacterial communities as a factor affecting the growth of duckweed Lemna minor.</title>
        <authorList>
            <person name="Ishizawa H."/>
            <person name="Kuroda M."/>
            <person name="Morikawa M."/>
            <person name="Ike M."/>
        </authorList>
    </citation>
    <scope>NUCLEOTIDE SEQUENCE [LARGE SCALE GENOMIC DNA]</scope>
    <source>
        <strain evidence="10">H3</strain>
    </source>
</reference>
<dbReference type="AlphaFoldDB" id="A0A3G9GDC7"/>
<evidence type="ECO:0000313" key="10">
    <source>
        <dbReference type="Proteomes" id="UP000198290"/>
    </source>
</evidence>
<evidence type="ECO:0000256" key="3">
    <source>
        <dbReference type="ARBA" id="ARBA00022723"/>
    </source>
</evidence>
<protein>
    <submittedName>
        <fullName evidence="9">Cytochrome c</fullName>
    </submittedName>
</protein>
<feature type="binding site" description="covalent" evidence="7">
    <location>
        <position position="136"/>
    </location>
    <ligand>
        <name>heme c</name>
        <dbReference type="ChEBI" id="CHEBI:61717"/>
    </ligand>
</feature>
<evidence type="ECO:0000256" key="5">
    <source>
        <dbReference type="ARBA" id="ARBA00023004"/>
    </source>
</evidence>
<gene>
    <name evidence="9" type="ORF">DLM_1178</name>
</gene>
<organism evidence="9 10">
    <name type="scientific">Aquitalea magnusonii</name>
    <dbReference type="NCBI Taxonomy" id="332411"/>
    <lineage>
        <taxon>Bacteria</taxon>
        <taxon>Pseudomonadati</taxon>
        <taxon>Pseudomonadota</taxon>
        <taxon>Betaproteobacteria</taxon>
        <taxon>Neisseriales</taxon>
        <taxon>Chromobacteriaceae</taxon>
        <taxon>Aquitalea</taxon>
    </lineage>
</organism>
<dbReference type="KEGG" id="amah:DLM_1178"/>
<dbReference type="Proteomes" id="UP000198290">
    <property type="component" value="Chromosome"/>
</dbReference>
<feature type="chain" id="PRO_5017948090" evidence="8">
    <location>
        <begin position="20"/>
        <end position="146"/>
    </location>
</feature>
<reference evidence="10" key="3">
    <citation type="journal article" date="2017" name="Plant Physiol. Biochem.">
        <title>Differential oxidative and antioxidative response of duckweed Lemna minor toward plant growth promoting/inhibiting bacteria.</title>
        <authorList>
            <person name="Ishizawa H."/>
            <person name="Kuroda M."/>
            <person name="Morikawa M."/>
            <person name="Ike M."/>
        </authorList>
    </citation>
    <scope>NUCLEOTIDE SEQUENCE [LARGE SCALE GENOMIC DNA]</scope>
    <source>
        <strain evidence="10">H3</strain>
    </source>
</reference>
<dbReference type="GO" id="GO:0042597">
    <property type="term" value="C:periplasmic space"/>
    <property type="evidence" value="ECO:0007669"/>
    <property type="project" value="InterPro"/>
</dbReference>
<proteinExistence type="predicted"/>
<dbReference type="InterPro" id="IPR010980">
    <property type="entry name" value="Cyt_c/b562"/>
</dbReference>
<keyword evidence="5 6" id="KW-0408">Iron</keyword>
<dbReference type="SUPFAM" id="SSF47175">
    <property type="entry name" value="Cytochromes"/>
    <property type="match status" value="1"/>
</dbReference>
<dbReference type="Gene3D" id="1.20.120.10">
    <property type="entry name" value="Cytochrome c/b562"/>
    <property type="match status" value="1"/>
</dbReference>
<accession>A0A3G9GDC7</accession>
<evidence type="ECO:0000256" key="6">
    <source>
        <dbReference type="PIRSR" id="PIRSR000027-1"/>
    </source>
</evidence>
<dbReference type="GO" id="GO:0009055">
    <property type="term" value="F:electron transfer activity"/>
    <property type="evidence" value="ECO:0007669"/>
    <property type="project" value="InterPro"/>
</dbReference>
<dbReference type="PROSITE" id="PS51009">
    <property type="entry name" value="CYTCII"/>
    <property type="match status" value="1"/>
</dbReference>
<evidence type="ECO:0000256" key="7">
    <source>
        <dbReference type="PIRSR" id="PIRSR000027-2"/>
    </source>
</evidence>
<sequence>MKKALMLSLCAVLASSAFAATDPVSARQDIFKQFKKDAAAMGKMVKSDAINKEEFSKLAAHLDAIAQQPWQHFPAGTASGQAARKTDAKAEIWSKPAEWTKAADAFKAETAKLKQIAAAGDTASIKNQFGAVQKSCKSCHDAFRKD</sequence>
<keyword evidence="10" id="KW-1185">Reference proteome</keyword>
<keyword evidence="1" id="KW-0813">Transport</keyword>
<evidence type="ECO:0000256" key="2">
    <source>
        <dbReference type="ARBA" id="ARBA00022617"/>
    </source>
</evidence>
<dbReference type="EMBL" id="AP018823">
    <property type="protein sequence ID" value="BBF84803.1"/>
    <property type="molecule type" value="Genomic_DNA"/>
</dbReference>
<keyword evidence="8" id="KW-0732">Signal</keyword>
<dbReference type="GO" id="GO:0020037">
    <property type="term" value="F:heme binding"/>
    <property type="evidence" value="ECO:0007669"/>
    <property type="project" value="InterPro"/>
</dbReference>
<evidence type="ECO:0000256" key="8">
    <source>
        <dbReference type="SAM" id="SignalP"/>
    </source>
</evidence>
<dbReference type="InterPro" id="IPR002321">
    <property type="entry name" value="Cyt_c_II"/>
</dbReference>
<evidence type="ECO:0000256" key="4">
    <source>
        <dbReference type="ARBA" id="ARBA00022982"/>
    </source>
</evidence>
<keyword evidence="3 6" id="KW-0479">Metal-binding</keyword>
<dbReference type="STRING" id="332411.VI06_20340"/>
<evidence type="ECO:0000256" key="1">
    <source>
        <dbReference type="ARBA" id="ARBA00022448"/>
    </source>
</evidence>
<dbReference type="OrthoDB" id="5520910at2"/>
<keyword evidence="4" id="KW-0249">Electron transport</keyword>
<dbReference type="PIRSF" id="PIRSF000027">
    <property type="entry name" value="Cytc_c_prime"/>
    <property type="match status" value="1"/>
</dbReference>
<dbReference type="InterPro" id="IPR012127">
    <property type="entry name" value="Cyt_c_prime"/>
</dbReference>
<comment type="PTM">
    <text evidence="7">Binds 1 heme group per subunit.</text>
</comment>